<keyword evidence="2" id="KW-1185">Reference proteome</keyword>
<reference evidence="1 2" key="1">
    <citation type="journal article" date="2018" name="Front. Plant Sci.">
        <title>Red Clover (Trifolium pratense) and Zigzag Clover (T. medium) - A Picture of Genomic Similarities and Differences.</title>
        <authorList>
            <person name="Dluhosova J."/>
            <person name="Istvanek J."/>
            <person name="Nedelnik J."/>
            <person name="Repkova J."/>
        </authorList>
    </citation>
    <scope>NUCLEOTIDE SEQUENCE [LARGE SCALE GENOMIC DNA]</scope>
    <source>
        <strain evidence="2">cv. 10/8</strain>
        <tissue evidence="1">Leaf</tissue>
    </source>
</reference>
<dbReference type="AlphaFoldDB" id="A0A392S7Y0"/>
<evidence type="ECO:0000313" key="2">
    <source>
        <dbReference type="Proteomes" id="UP000265520"/>
    </source>
</evidence>
<evidence type="ECO:0000313" key="1">
    <source>
        <dbReference type="EMBL" id="MCI44304.1"/>
    </source>
</evidence>
<proteinExistence type="predicted"/>
<protein>
    <submittedName>
        <fullName evidence="1">Uncharacterized protein</fullName>
    </submittedName>
</protein>
<accession>A0A392S7Y0</accession>
<organism evidence="1 2">
    <name type="scientific">Trifolium medium</name>
    <dbReference type="NCBI Taxonomy" id="97028"/>
    <lineage>
        <taxon>Eukaryota</taxon>
        <taxon>Viridiplantae</taxon>
        <taxon>Streptophyta</taxon>
        <taxon>Embryophyta</taxon>
        <taxon>Tracheophyta</taxon>
        <taxon>Spermatophyta</taxon>
        <taxon>Magnoliopsida</taxon>
        <taxon>eudicotyledons</taxon>
        <taxon>Gunneridae</taxon>
        <taxon>Pentapetalae</taxon>
        <taxon>rosids</taxon>
        <taxon>fabids</taxon>
        <taxon>Fabales</taxon>
        <taxon>Fabaceae</taxon>
        <taxon>Papilionoideae</taxon>
        <taxon>50 kb inversion clade</taxon>
        <taxon>NPAAA clade</taxon>
        <taxon>Hologalegina</taxon>
        <taxon>IRL clade</taxon>
        <taxon>Trifolieae</taxon>
        <taxon>Trifolium</taxon>
    </lineage>
</organism>
<dbReference type="EMBL" id="LXQA010328816">
    <property type="protein sequence ID" value="MCI44304.1"/>
    <property type="molecule type" value="Genomic_DNA"/>
</dbReference>
<dbReference type="Proteomes" id="UP000265520">
    <property type="component" value="Unassembled WGS sequence"/>
</dbReference>
<feature type="non-terminal residue" evidence="1">
    <location>
        <position position="40"/>
    </location>
</feature>
<comment type="caution">
    <text evidence="1">The sequence shown here is derived from an EMBL/GenBank/DDBJ whole genome shotgun (WGS) entry which is preliminary data.</text>
</comment>
<name>A0A392S7Y0_9FABA</name>
<sequence>MWRVAPFFKQHQDFSLAVARCAEWWGAARSLIRKHQDESL</sequence>